<evidence type="ECO:0000256" key="3">
    <source>
        <dbReference type="RuleBase" id="RU000363"/>
    </source>
</evidence>
<name>A0A2U3P8D8_9MYCO</name>
<dbReference type="InterPro" id="IPR036291">
    <property type="entry name" value="NAD(P)-bd_dom_sf"/>
</dbReference>
<dbReference type="PRINTS" id="PR00080">
    <property type="entry name" value="SDRFAMILY"/>
</dbReference>
<keyword evidence="5" id="KW-1185">Reference proteome</keyword>
<keyword evidence="2" id="KW-0560">Oxidoreductase</keyword>
<dbReference type="Pfam" id="PF00106">
    <property type="entry name" value="adh_short"/>
    <property type="match status" value="1"/>
</dbReference>
<dbReference type="InterPro" id="IPR020904">
    <property type="entry name" value="Sc_DH/Rdtase_CS"/>
</dbReference>
<gene>
    <name evidence="4" type="ORF">MNAB215_2213</name>
</gene>
<dbReference type="AlphaFoldDB" id="A0A2U3P8D8"/>
<dbReference type="NCBIfam" id="NF006119">
    <property type="entry name" value="PRK08264.1-5"/>
    <property type="match status" value="1"/>
</dbReference>
<sequence>MADLLARPIDGVTALVTGANRGLGQAFTQGLLDHGAAKVYAGARDTGSVDVTDDRIVPVRLDITDPAEVAAAAHDCADVSLVINNAGVLLQKPFLAAPDMSAARSEMEINYFGTLAMARAFASVLAVNGGGALVNMLSVVSFYASPFHGSYCASKSAAWALTNAIRVELHGQGTLVVGVHAGFIDTDMAATVTSSKISPREVASQALDAVEQGRPEVLTDDRTRRVKSLVPTDQDSLYPEIQRSWDAGESPWNG</sequence>
<dbReference type="GO" id="GO:0016020">
    <property type="term" value="C:membrane"/>
    <property type="evidence" value="ECO:0007669"/>
    <property type="project" value="TreeGrafter"/>
</dbReference>
<evidence type="ECO:0000313" key="4">
    <source>
        <dbReference type="EMBL" id="SPM40017.1"/>
    </source>
</evidence>
<dbReference type="PANTHER" id="PTHR44196:SF1">
    <property type="entry name" value="DEHYDROGENASE_REDUCTASE SDR FAMILY MEMBER 7B"/>
    <property type="match status" value="1"/>
</dbReference>
<comment type="similarity">
    <text evidence="1 3">Belongs to the short-chain dehydrogenases/reductases (SDR) family.</text>
</comment>
<accession>A0A2U3P8D8</accession>
<organism evidence="4 5">
    <name type="scientific">Mycobacterium numidiamassiliense</name>
    <dbReference type="NCBI Taxonomy" id="1841861"/>
    <lineage>
        <taxon>Bacteria</taxon>
        <taxon>Bacillati</taxon>
        <taxon>Actinomycetota</taxon>
        <taxon>Actinomycetes</taxon>
        <taxon>Mycobacteriales</taxon>
        <taxon>Mycobacteriaceae</taxon>
        <taxon>Mycobacterium</taxon>
    </lineage>
</organism>
<protein>
    <submittedName>
        <fullName evidence="4">Short-chain dehydrogenase</fullName>
    </submittedName>
</protein>
<evidence type="ECO:0000256" key="1">
    <source>
        <dbReference type="ARBA" id="ARBA00006484"/>
    </source>
</evidence>
<dbReference type="SUPFAM" id="SSF51735">
    <property type="entry name" value="NAD(P)-binding Rossmann-fold domains"/>
    <property type="match status" value="1"/>
</dbReference>
<dbReference type="InterPro" id="IPR002347">
    <property type="entry name" value="SDR_fam"/>
</dbReference>
<reference evidence="4 5" key="1">
    <citation type="submission" date="2017-01" db="EMBL/GenBank/DDBJ databases">
        <authorList>
            <consortium name="Urmite Genomes"/>
        </authorList>
    </citation>
    <scope>NUCLEOTIDE SEQUENCE [LARGE SCALE GENOMIC DNA]</scope>
    <source>
        <strain evidence="4 5">AB215</strain>
    </source>
</reference>
<dbReference type="RefSeq" id="WP_077078891.1">
    <property type="nucleotide sequence ID" value="NZ_FUEZ01000004.1"/>
</dbReference>
<evidence type="ECO:0000256" key="2">
    <source>
        <dbReference type="ARBA" id="ARBA00023002"/>
    </source>
</evidence>
<dbReference type="Proteomes" id="UP000240424">
    <property type="component" value="Unassembled WGS sequence"/>
</dbReference>
<evidence type="ECO:0000313" key="5">
    <source>
        <dbReference type="Proteomes" id="UP000240424"/>
    </source>
</evidence>
<dbReference type="Gene3D" id="3.40.50.720">
    <property type="entry name" value="NAD(P)-binding Rossmann-like Domain"/>
    <property type="match status" value="1"/>
</dbReference>
<proteinExistence type="inferred from homology"/>
<dbReference type="STRING" id="1841861.GCA_900157365_00530"/>
<dbReference type="GO" id="GO:0016491">
    <property type="term" value="F:oxidoreductase activity"/>
    <property type="evidence" value="ECO:0007669"/>
    <property type="project" value="UniProtKB-KW"/>
</dbReference>
<dbReference type="OrthoDB" id="3212478at2"/>
<dbReference type="EMBL" id="FUEZ01000004">
    <property type="protein sequence ID" value="SPM40017.1"/>
    <property type="molecule type" value="Genomic_DNA"/>
</dbReference>
<dbReference type="PRINTS" id="PR00081">
    <property type="entry name" value="GDHRDH"/>
</dbReference>
<dbReference type="PROSITE" id="PS00061">
    <property type="entry name" value="ADH_SHORT"/>
    <property type="match status" value="1"/>
</dbReference>
<dbReference type="PANTHER" id="PTHR44196">
    <property type="entry name" value="DEHYDROGENASE/REDUCTASE SDR FAMILY MEMBER 7B"/>
    <property type="match status" value="1"/>
</dbReference>